<feature type="compositionally biased region" description="Low complexity" evidence="1">
    <location>
        <begin position="277"/>
        <end position="308"/>
    </location>
</feature>
<proteinExistence type="predicted"/>
<feature type="compositionally biased region" description="Polar residues" evidence="1">
    <location>
        <begin position="147"/>
        <end position="156"/>
    </location>
</feature>
<reference evidence="2" key="1">
    <citation type="submission" date="2022-10" db="EMBL/GenBank/DDBJ databases">
        <authorList>
            <person name="Chen Y."/>
            <person name="Dougan E. K."/>
            <person name="Chan C."/>
            <person name="Rhodes N."/>
            <person name="Thang M."/>
        </authorList>
    </citation>
    <scope>NUCLEOTIDE SEQUENCE</scope>
</reference>
<feature type="compositionally biased region" description="Basic and acidic residues" evidence="1">
    <location>
        <begin position="37"/>
        <end position="51"/>
    </location>
</feature>
<feature type="compositionally biased region" description="Acidic residues" evidence="1">
    <location>
        <begin position="19"/>
        <end position="29"/>
    </location>
</feature>
<dbReference type="OrthoDB" id="432138at2759"/>
<dbReference type="EMBL" id="CAMXCT030006644">
    <property type="protein sequence ID" value="CAL4804893.1"/>
    <property type="molecule type" value="Genomic_DNA"/>
</dbReference>
<gene>
    <name evidence="2" type="ORF">C1SCF055_LOCUS42216</name>
</gene>
<feature type="compositionally biased region" description="Basic and acidic residues" evidence="1">
    <location>
        <begin position="247"/>
        <end position="258"/>
    </location>
</feature>
<organism evidence="2">
    <name type="scientific">Cladocopium goreaui</name>
    <dbReference type="NCBI Taxonomy" id="2562237"/>
    <lineage>
        <taxon>Eukaryota</taxon>
        <taxon>Sar</taxon>
        <taxon>Alveolata</taxon>
        <taxon>Dinophyceae</taxon>
        <taxon>Suessiales</taxon>
        <taxon>Symbiodiniaceae</taxon>
        <taxon>Cladocopium</taxon>
    </lineage>
</organism>
<sequence>MDFNSRLVGTGQWTRPQEEAWESPPEEDIPSNVRSPSHKDDASNADAETRDWGNQGWSRPSWGWSWDGWDRWRPWSWKSAWGWGGWGGWDRGWGWGNWGWGGWSGDSWRRNDGWSWDRDRGWKEPEPGRWNWWQERDAQGQWWNQREGQGWWSHNSEVPEAGREERERWEPEAPAVEDELESTTEQNQGVRAFAAEMTAEQREHEEPLPGPPEPFLGESGGNIRLPSIPEQPTLEEASPSAAPVEDQPLHAHENEEWYQKWLRRQRNQPSHTVEIGAPPAAASSAPPSAAPLRPDAASASSASAAEAAETIDPSEEQRVCPDDGKTYTFSELQEAYKGEYSEEDLKGYWRDAMILPGGEKVAETSKEDYKQEEWYQKWLRRQQNKNRQIIEIG</sequence>
<name>A0A9P1GMJ7_9DINO</name>
<evidence type="ECO:0000313" key="4">
    <source>
        <dbReference type="Proteomes" id="UP001152797"/>
    </source>
</evidence>
<dbReference type="EMBL" id="CAMXCT010006644">
    <property type="protein sequence ID" value="CAI4017581.1"/>
    <property type="molecule type" value="Genomic_DNA"/>
</dbReference>
<feature type="region of interest" description="Disordered" evidence="1">
    <location>
        <begin position="1"/>
        <end position="60"/>
    </location>
</feature>
<protein>
    <submittedName>
        <fullName evidence="2">Uncharacterized protein</fullName>
    </submittedName>
</protein>
<evidence type="ECO:0000313" key="3">
    <source>
        <dbReference type="EMBL" id="CAL1170956.1"/>
    </source>
</evidence>
<keyword evidence="4" id="KW-1185">Reference proteome</keyword>
<evidence type="ECO:0000256" key="1">
    <source>
        <dbReference type="SAM" id="MobiDB-lite"/>
    </source>
</evidence>
<accession>A0A9P1GMJ7</accession>
<feature type="compositionally biased region" description="Basic and acidic residues" evidence="1">
    <location>
        <begin position="315"/>
        <end position="324"/>
    </location>
</feature>
<dbReference type="AlphaFoldDB" id="A0A9P1GMJ7"/>
<reference evidence="3" key="2">
    <citation type="submission" date="2024-04" db="EMBL/GenBank/DDBJ databases">
        <authorList>
            <person name="Chen Y."/>
            <person name="Shah S."/>
            <person name="Dougan E. K."/>
            <person name="Thang M."/>
            <person name="Chan C."/>
        </authorList>
    </citation>
    <scope>NUCLEOTIDE SEQUENCE [LARGE SCALE GENOMIC DNA]</scope>
</reference>
<feature type="compositionally biased region" description="Basic and acidic residues" evidence="1">
    <location>
        <begin position="160"/>
        <end position="171"/>
    </location>
</feature>
<feature type="region of interest" description="Disordered" evidence="1">
    <location>
        <begin position="147"/>
        <end position="324"/>
    </location>
</feature>
<dbReference type="Proteomes" id="UP001152797">
    <property type="component" value="Unassembled WGS sequence"/>
</dbReference>
<comment type="caution">
    <text evidence="2">The sequence shown here is derived from an EMBL/GenBank/DDBJ whole genome shotgun (WGS) entry which is preliminary data.</text>
</comment>
<evidence type="ECO:0000313" key="2">
    <source>
        <dbReference type="EMBL" id="CAI4017581.1"/>
    </source>
</evidence>
<dbReference type="EMBL" id="CAMXCT020006644">
    <property type="protein sequence ID" value="CAL1170956.1"/>
    <property type="molecule type" value="Genomic_DNA"/>
</dbReference>